<protein>
    <submittedName>
        <fullName evidence="3">Uncharacterized protein</fullName>
    </submittedName>
</protein>
<comment type="caution">
    <text evidence="3">The sequence shown here is derived from an EMBL/GenBank/DDBJ whole genome shotgun (WGS) entry which is preliminary data.</text>
</comment>
<dbReference type="PANTHER" id="PTHR33142:SF66">
    <property type="entry name" value="CYCLIN-DEPENDENT PROTEIN KINASE INHIBITOR SMR3"/>
    <property type="match status" value="1"/>
</dbReference>
<dbReference type="OrthoDB" id="1933617at2759"/>
<sequence length="174" mass="19535">MGVSDPAEIFLSEKDLNAMKFNFLVRPTLEIHDHHECQISRSEGEEEDEVSDVVDQDQEVVAVQEQKQEEDKFDLLVSTLKLKIPTVEEFGPVQDDDNGFKTPTSLDQKIPVALKCPPAPRKPKSLPSSTIKTTKRKAHGHRRVFLDLSCEIESLFPPTLVAGFGGKIKKKARQ</sequence>
<reference evidence="3" key="1">
    <citation type="submission" date="2020-03" db="EMBL/GenBank/DDBJ databases">
        <title>A high-quality chromosome-level genome assembly of a woody plant with both climbing and erect habits, Rhamnella rubrinervis.</title>
        <authorList>
            <person name="Lu Z."/>
            <person name="Yang Y."/>
            <person name="Zhu X."/>
            <person name="Sun Y."/>
        </authorList>
    </citation>
    <scope>NUCLEOTIDE SEQUENCE</scope>
    <source>
        <strain evidence="3">BYM</strain>
        <tissue evidence="3">Leaf</tissue>
    </source>
</reference>
<keyword evidence="1" id="KW-0649">Protein kinase inhibitor</keyword>
<evidence type="ECO:0000256" key="2">
    <source>
        <dbReference type="ARBA" id="ARBA00023306"/>
    </source>
</evidence>
<keyword evidence="2" id="KW-0131">Cell cycle</keyword>
<dbReference type="PANTHER" id="PTHR33142">
    <property type="entry name" value="CYCLIN-DEPENDENT PROTEIN KINASE INHIBITOR SMR13"/>
    <property type="match status" value="1"/>
</dbReference>
<proteinExistence type="predicted"/>
<name>A0A8K0MQ79_9ROSA</name>
<gene>
    <name evidence="3" type="ORF">FNV43_RR05164</name>
</gene>
<dbReference type="GO" id="GO:0032875">
    <property type="term" value="P:regulation of DNA endoreduplication"/>
    <property type="evidence" value="ECO:0007669"/>
    <property type="project" value="InterPro"/>
</dbReference>
<dbReference type="AlphaFoldDB" id="A0A8K0MQ79"/>
<dbReference type="InterPro" id="IPR040389">
    <property type="entry name" value="SMR"/>
</dbReference>
<evidence type="ECO:0000313" key="3">
    <source>
        <dbReference type="EMBL" id="KAF3454716.1"/>
    </source>
</evidence>
<accession>A0A8K0MQ79</accession>
<dbReference type="EMBL" id="VOIH02000002">
    <property type="protein sequence ID" value="KAF3454716.1"/>
    <property type="molecule type" value="Genomic_DNA"/>
</dbReference>
<organism evidence="3 4">
    <name type="scientific">Rhamnella rubrinervis</name>
    <dbReference type="NCBI Taxonomy" id="2594499"/>
    <lineage>
        <taxon>Eukaryota</taxon>
        <taxon>Viridiplantae</taxon>
        <taxon>Streptophyta</taxon>
        <taxon>Embryophyta</taxon>
        <taxon>Tracheophyta</taxon>
        <taxon>Spermatophyta</taxon>
        <taxon>Magnoliopsida</taxon>
        <taxon>eudicotyledons</taxon>
        <taxon>Gunneridae</taxon>
        <taxon>Pentapetalae</taxon>
        <taxon>rosids</taxon>
        <taxon>fabids</taxon>
        <taxon>Rosales</taxon>
        <taxon>Rhamnaceae</taxon>
        <taxon>rhamnoid group</taxon>
        <taxon>Rhamneae</taxon>
        <taxon>Rhamnella</taxon>
    </lineage>
</organism>
<evidence type="ECO:0000256" key="1">
    <source>
        <dbReference type="ARBA" id="ARBA00023013"/>
    </source>
</evidence>
<keyword evidence="4" id="KW-1185">Reference proteome</keyword>
<dbReference type="Proteomes" id="UP000796880">
    <property type="component" value="Unassembled WGS sequence"/>
</dbReference>
<dbReference type="GO" id="GO:0005634">
    <property type="term" value="C:nucleus"/>
    <property type="evidence" value="ECO:0007669"/>
    <property type="project" value="TreeGrafter"/>
</dbReference>
<evidence type="ECO:0000313" key="4">
    <source>
        <dbReference type="Proteomes" id="UP000796880"/>
    </source>
</evidence>
<dbReference type="GO" id="GO:0004860">
    <property type="term" value="F:protein kinase inhibitor activity"/>
    <property type="evidence" value="ECO:0007669"/>
    <property type="project" value="UniProtKB-KW"/>
</dbReference>